<dbReference type="AlphaFoldDB" id="A0A1H1RFI7"/>
<name>A0A1H1RFI7_9MICO</name>
<sequence>MREIDGHSLDLTAPGSEVFATLVYQPRSHKFHAARKALQTLGASYRPELRAWRLTVNDDTIKPLQRLYARSSMALYAVEDGDELTAETFE</sequence>
<keyword evidence="2" id="KW-1185">Reference proteome</keyword>
<proteinExistence type="predicted"/>
<evidence type="ECO:0000313" key="1">
    <source>
        <dbReference type="EMBL" id="SDS33689.1"/>
    </source>
</evidence>
<reference evidence="2" key="1">
    <citation type="submission" date="2016-10" db="EMBL/GenBank/DDBJ databases">
        <authorList>
            <person name="Varghese N."/>
            <person name="Submissions S."/>
        </authorList>
    </citation>
    <scope>NUCLEOTIDE SEQUENCE [LARGE SCALE GENOMIC DNA]</scope>
    <source>
        <strain evidence="2">DSM 23676</strain>
    </source>
</reference>
<dbReference type="Proteomes" id="UP000199597">
    <property type="component" value="Chromosome I"/>
</dbReference>
<protein>
    <submittedName>
        <fullName evidence="1">Uncharacterized protein</fullName>
    </submittedName>
</protein>
<organism evidence="1 2">
    <name type="scientific">Brevibacterium siliguriense</name>
    <dbReference type="NCBI Taxonomy" id="1136497"/>
    <lineage>
        <taxon>Bacteria</taxon>
        <taxon>Bacillati</taxon>
        <taxon>Actinomycetota</taxon>
        <taxon>Actinomycetes</taxon>
        <taxon>Micrococcales</taxon>
        <taxon>Brevibacteriaceae</taxon>
        <taxon>Brevibacterium</taxon>
    </lineage>
</organism>
<dbReference type="STRING" id="1136497.SAMN04489752_1490"/>
<dbReference type="EMBL" id="LT629766">
    <property type="protein sequence ID" value="SDS33689.1"/>
    <property type="molecule type" value="Genomic_DNA"/>
</dbReference>
<evidence type="ECO:0000313" key="2">
    <source>
        <dbReference type="Proteomes" id="UP000199597"/>
    </source>
</evidence>
<gene>
    <name evidence="1" type="ORF">SAMN04489752_1490</name>
</gene>
<accession>A0A1H1RFI7</accession>